<comment type="caution">
    <text evidence="1">The sequence shown here is derived from an EMBL/GenBank/DDBJ whole genome shotgun (WGS) entry which is preliminary data.</text>
</comment>
<sequence length="56" mass="6658">MLKISVKLCLQIIKRVHRRYHNLNCLFKSEVPNTAFNFCNLGHVSLDKNFKKRIID</sequence>
<dbReference type="EMBL" id="PSQE01000008">
    <property type="protein sequence ID" value="RHN38790.1"/>
    <property type="molecule type" value="Genomic_DNA"/>
</dbReference>
<dbReference type="AlphaFoldDB" id="A0A396GBS8"/>
<name>A0A396GBS8_MEDTR</name>
<reference evidence="1" key="1">
    <citation type="journal article" date="2018" name="Nat. Plants">
        <title>Whole-genome landscape of Medicago truncatula symbiotic genes.</title>
        <authorList>
            <person name="Pecrix Y."/>
            <person name="Gamas P."/>
            <person name="Carrere S."/>
        </authorList>
    </citation>
    <scope>NUCLEOTIDE SEQUENCE</scope>
    <source>
        <tissue evidence="1">Leaves</tissue>
    </source>
</reference>
<evidence type="ECO:0000313" key="1">
    <source>
        <dbReference type="EMBL" id="RHN38790.1"/>
    </source>
</evidence>
<organism evidence="1">
    <name type="scientific">Medicago truncatula</name>
    <name type="common">Barrel medic</name>
    <name type="synonym">Medicago tribuloides</name>
    <dbReference type="NCBI Taxonomy" id="3880"/>
    <lineage>
        <taxon>Eukaryota</taxon>
        <taxon>Viridiplantae</taxon>
        <taxon>Streptophyta</taxon>
        <taxon>Embryophyta</taxon>
        <taxon>Tracheophyta</taxon>
        <taxon>Spermatophyta</taxon>
        <taxon>Magnoliopsida</taxon>
        <taxon>eudicotyledons</taxon>
        <taxon>Gunneridae</taxon>
        <taxon>Pentapetalae</taxon>
        <taxon>rosids</taxon>
        <taxon>fabids</taxon>
        <taxon>Fabales</taxon>
        <taxon>Fabaceae</taxon>
        <taxon>Papilionoideae</taxon>
        <taxon>50 kb inversion clade</taxon>
        <taxon>NPAAA clade</taxon>
        <taxon>Hologalegina</taxon>
        <taxon>IRL clade</taxon>
        <taxon>Trifolieae</taxon>
        <taxon>Medicago</taxon>
    </lineage>
</organism>
<proteinExistence type="predicted"/>
<dbReference type="Proteomes" id="UP000265566">
    <property type="component" value="Chromosome 8"/>
</dbReference>
<dbReference type="Gramene" id="rna44757">
    <property type="protein sequence ID" value="RHN38790.1"/>
    <property type="gene ID" value="gene44757"/>
</dbReference>
<protein>
    <submittedName>
        <fullName evidence="1">Uncharacterized protein</fullName>
    </submittedName>
</protein>
<accession>A0A396GBS8</accession>
<gene>
    <name evidence="1" type="ORF">MtrunA17_Chr8g0336981</name>
</gene>